<dbReference type="InterPro" id="IPR050320">
    <property type="entry name" value="N5-glutamine_MTase"/>
</dbReference>
<comment type="caution">
    <text evidence="8">The sequence shown here is derived from an EMBL/GenBank/DDBJ whole genome shotgun (WGS) entry which is preliminary data.</text>
</comment>
<evidence type="ECO:0000313" key="8">
    <source>
        <dbReference type="EMBL" id="MDY0404549.1"/>
    </source>
</evidence>
<keyword evidence="9" id="KW-1185">Reference proteome</keyword>
<dbReference type="HAMAP" id="MF_02126">
    <property type="entry name" value="RF_methyltr_PrmC"/>
    <property type="match status" value="1"/>
</dbReference>
<dbReference type="SUPFAM" id="SSF53335">
    <property type="entry name" value="S-adenosyl-L-methionine-dependent methyltransferases"/>
    <property type="match status" value="1"/>
</dbReference>
<dbReference type="EC" id="2.1.1.297" evidence="5"/>
<dbReference type="InterPro" id="IPR040758">
    <property type="entry name" value="PrmC_N"/>
</dbReference>
<dbReference type="InterPro" id="IPR029063">
    <property type="entry name" value="SAM-dependent_MTases_sf"/>
</dbReference>
<dbReference type="NCBIfam" id="TIGR00536">
    <property type="entry name" value="hemK_fam"/>
    <property type="match status" value="1"/>
</dbReference>
<accession>A0ABU5CFD1</accession>
<gene>
    <name evidence="5 8" type="primary">prmC</name>
    <name evidence="8" type="ORF">P5G51_003220</name>
</gene>
<feature type="binding site" evidence="5">
    <location>
        <position position="182"/>
    </location>
    <ligand>
        <name>S-adenosyl-L-methionine</name>
        <dbReference type="ChEBI" id="CHEBI:59789"/>
    </ligand>
</feature>
<organism evidence="8 9">
    <name type="scientific">Tigheibacillus jepli</name>
    <dbReference type="NCBI Taxonomy" id="3035914"/>
    <lineage>
        <taxon>Bacteria</taxon>
        <taxon>Bacillati</taxon>
        <taxon>Bacillota</taxon>
        <taxon>Bacilli</taxon>
        <taxon>Bacillales</taxon>
        <taxon>Bacillaceae</taxon>
        <taxon>Tigheibacillus</taxon>
    </lineage>
</organism>
<dbReference type="PANTHER" id="PTHR18895:SF74">
    <property type="entry name" value="MTRF1L RELEASE FACTOR GLUTAMINE METHYLTRANSFERASE"/>
    <property type="match status" value="1"/>
</dbReference>
<feature type="binding site" evidence="5">
    <location>
        <position position="165"/>
    </location>
    <ligand>
        <name>S-adenosyl-L-methionine</name>
        <dbReference type="ChEBI" id="CHEBI:59789"/>
    </ligand>
</feature>
<dbReference type="NCBIfam" id="TIGR03534">
    <property type="entry name" value="RF_mod_PrmC"/>
    <property type="match status" value="1"/>
</dbReference>
<dbReference type="EMBL" id="JAROCA020000001">
    <property type="protein sequence ID" value="MDY0404549.1"/>
    <property type="molecule type" value="Genomic_DNA"/>
</dbReference>
<feature type="binding site" evidence="5">
    <location>
        <position position="138"/>
    </location>
    <ligand>
        <name>S-adenosyl-L-methionine</name>
        <dbReference type="ChEBI" id="CHEBI:59789"/>
    </ligand>
</feature>
<dbReference type="InterPro" id="IPR019874">
    <property type="entry name" value="RF_methyltr_PrmC"/>
</dbReference>
<evidence type="ECO:0000313" key="9">
    <source>
        <dbReference type="Proteomes" id="UP001228376"/>
    </source>
</evidence>
<comment type="catalytic activity">
    <reaction evidence="4 5">
        <text>L-glutaminyl-[peptide chain release factor] + S-adenosyl-L-methionine = N(5)-methyl-L-glutaminyl-[peptide chain release factor] + S-adenosyl-L-homocysteine + H(+)</text>
        <dbReference type="Rhea" id="RHEA:42896"/>
        <dbReference type="Rhea" id="RHEA-COMP:10271"/>
        <dbReference type="Rhea" id="RHEA-COMP:10272"/>
        <dbReference type="ChEBI" id="CHEBI:15378"/>
        <dbReference type="ChEBI" id="CHEBI:30011"/>
        <dbReference type="ChEBI" id="CHEBI:57856"/>
        <dbReference type="ChEBI" id="CHEBI:59789"/>
        <dbReference type="ChEBI" id="CHEBI:61891"/>
        <dbReference type="EC" id="2.1.1.297"/>
    </reaction>
</comment>
<feature type="domain" description="Methyltransferase small" evidence="6">
    <location>
        <begin position="108"/>
        <end position="189"/>
    </location>
</feature>
<evidence type="ECO:0000256" key="1">
    <source>
        <dbReference type="ARBA" id="ARBA00022603"/>
    </source>
</evidence>
<name>A0ABU5CFD1_9BACI</name>
<comment type="similarity">
    <text evidence="5">Belongs to the protein N5-glutamine methyltransferase family. PrmC subfamily.</text>
</comment>
<evidence type="ECO:0000259" key="7">
    <source>
        <dbReference type="Pfam" id="PF17827"/>
    </source>
</evidence>
<protein>
    <recommendedName>
        <fullName evidence="5">Release factor glutamine methyltransferase</fullName>
        <shortName evidence="5">RF MTase</shortName>
        <ecNumber evidence="5">2.1.1.297</ecNumber>
    </recommendedName>
    <alternativeName>
        <fullName evidence="5">N5-glutamine methyltransferase PrmC</fullName>
    </alternativeName>
    <alternativeName>
        <fullName evidence="5">Protein-(glutamine-N5) MTase PrmC</fullName>
    </alternativeName>
    <alternativeName>
        <fullName evidence="5">Protein-glutamine N-methyltransferase PrmC</fullName>
    </alternativeName>
</protein>
<sequence>MGFLFLKQHQCEEHVAQILLAHYLGVSRSEFFARMQEEVPRDVVNEFQAAIRRHVQTGIPVQHLMGYEIFYGRKFKVNKDVLIPRPETEELVYHAITAVQKNRKPGEAITIVDVGTGSGIIAITLALELEDVFVYATDLSDAALAVAKENAGQLGADVTFLQGNFLEPFIRKALRADLVISNPPYIAFSEKESMSRTVTDFDPGLALFADHEGLAAYEEIIAQLPDAIANHAHVMFEIGYQQGEAVRALIQKTFPQGITHVLKDINGKDRIVASIIEK</sequence>
<keyword evidence="1 5" id="KW-0489">Methyltransferase</keyword>
<feature type="binding site" evidence="5">
    <location>
        <begin position="115"/>
        <end position="119"/>
    </location>
    <ligand>
        <name>S-adenosyl-L-methionine</name>
        <dbReference type="ChEBI" id="CHEBI:59789"/>
    </ligand>
</feature>
<evidence type="ECO:0000256" key="4">
    <source>
        <dbReference type="ARBA" id="ARBA00048391"/>
    </source>
</evidence>
<dbReference type="Gene3D" id="3.40.50.150">
    <property type="entry name" value="Vaccinia Virus protein VP39"/>
    <property type="match status" value="1"/>
</dbReference>
<comment type="function">
    <text evidence="5">Methylates the class 1 translation termination release factors RF1/PrfA and RF2/PrfB on the glutamine residue of the universally conserved GGQ motif.</text>
</comment>
<dbReference type="GO" id="GO:0102559">
    <property type="term" value="F:peptide chain release factor N(5)-glutamine methyltransferase activity"/>
    <property type="evidence" value="ECO:0007669"/>
    <property type="project" value="UniProtKB-EC"/>
</dbReference>
<dbReference type="CDD" id="cd02440">
    <property type="entry name" value="AdoMet_MTases"/>
    <property type="match status" value="1"/>
</dbReference>
<dbReference type="InterPro" id="IPR004556">
    <property type="entry name" value="HemK-like"/>
</dbReference>
<evidence type="ECO:0000256" key="3">
    <source>
        <dbReference type="ARBA" id="ARBA00022691"/>
    </source>
</evidence>
<keyword evidence="3 5" id="KW-0949">S-adenosyl-L-methionine</keyword>
<feature type="binding site" evidence="5">
    <location>
        <begin position="182"/>
        <end position="185"/>
    </location>
    <ligand>
        <name>substrate</name>
    </ligand>
</feature>
<dbReference type="RefSeq" id="WP_320384227.1">
    <property type="nucleotide sequence ID" value="NZ_JAROCA020000001.1"/>
</dbReference>
<dbReference type="PANTHER" id="PTHR18895">
    <property type="entry name" value="HEMK METHYLTRANSFERASE"/>
    <property type="match status" value="1"/>
</dbReference>
<evidence type="ECO:0000259" key="6">
    <source>
        <dbReference type="Pfam" id="PF05175"/>
    </source>
</evidence>
<dbReference type="Proteomes" id="UP001228376">
    <property type="component" value="Unassembled WGS sequence"/>
</dbReference>
<evidence type="ECO:0000256" key="5">
    <source>
        <dbReference type="HAMAP-Rule" id="MF_02126"/>
    </source>
</evidence>
<dbReference type="Pfam" id="PF17827">
    <property type="entry name" value="PrmC_N"/>
    <property type="match status" value="1"/>
</dbReference>
<dbReference type="InterPro" id="IPR007848">
    <property type="entry name" value="Small_mtfrase_dom"/>
</dbReference>
<feature type="domain" description="Release factor glutamine methyltransferase N-terminal" evidence="7">
    <location>
        <begin position="5"/>
        <end position="66"/>
    </location>
</feature>
<dbReference type="GO" id="GO:0032259">
    <property type="term" value="P:methylation"/>
    <property type="evidence" value="ECO:0007669"/>
    <property type="project" value="UniProtKB-KW"/>
</dbReference>
<evidence type="ECO:0000256" key="2">
    <source>
        <dbReference type="ARBA" id="ARBA00022679"/>
    </source>
</evidence>
<dbReference type="PROSITE" id="PS00092">
    <property type="entry name" value="N6_MTASE"/>
    <property type="match status" value="1"/>
</dbReference>
<dbReference type="Pfam" id="PF05175">
    <property type="entry name" value="MTS"/>
    <property type="match status" value="1"/>
</dbReference>
<dbReference type="Gene3D" id="1.10.8.10">
    <property type="entry name" value="DNA helicase RuvA subunit, C-terminal domain"/>
    <property type="match status" value="1"/>
</dbReference>
<keyword evidence="2 5" id="KW-0808">Transferase</keyword>
<reference evidence="8 9" key="1">
    <citation type="submission" date="2023-10" db="EMBL/GenBank/DDBJ databases">
        <title>179-bfca-hs.</title>
        <authorList>
            <person name="Miliotis G."/>
            <person name="Sengupta P."/>
            <person name="Hameed A."/>
            <person name="Chuvochina M."/>
            <person name="Mcdonagh F."/>
            <person name="Simpson A.C."/>
            <person name="Singh N.K."/>
            <person name="Rekha P.D."/>
            <person name="Raman K."/>
            <person name="Hugenholtz P."/>
            <person name="Venkateswaran K."/>
        </authorList>
    </citation>
    <scope>NUCLEOTIDE SEQUENCE [LARGE SCALE GENOMIC DNA]</scope>
    <source>
        <strain evidence="8 9">179-BFC-A-HS</strain>
    </source>
</reference>
<dbReference type="InterPro" id="IPR002052">
    <property type="entry name" value="DNA_methylase_N6_adenine_CS"/>
</dbReference>
<proteinExistence type="inferred from homology"/>